<protein>
    <submittedName>
        <fullName evidence="2">Uncharacterized protein</fullName>
    </submittedName>
</protein>
<proteinExistence type="predicted"/>
<name>A0A5S6Q793_TRIMR</name>
<keyword evidence="1" id="KW-1185">Reference proteome</keyword>
<evidence type="ECO:0000313" key="1">
    <source>
        <dbReference type="Proteomes" id="UP000046395"/>
    </source>
</evidence>
<dbReference type="AlphaFoldDB" id="A0A5S6Q793"/>
<reference evidence="2" key="1">
    <citation type="submission" date="2019-12" db="UniProtKB">
        <authorList>
            <consortium name="WormBaseParasite"/>
        </authorList>
    </citation>
    <scope>IDENTIFICATION</scope>
</reference>
<dbReference type="WBParaSite" id="TMUE_1000002827.1">
    <property type="protein sequence ID" value="TMUE_1000002827.1"/>
    <property type="gene ID" value="WBGene00298501"/>
</dbReference>
<evidence type="ECO:0000313" key="2">
    <source>
        <dbReference type="WBParaSite" id="TMUE_1000002827.1"/>
    </source>
</evidence>
<organism evidence="1 2">
    <name type="scientific">Trichuris muris</name>
    <name type="common">Mouse whipworm</name>
    <dbReference type="NCBI Taxonomy" id="70415"/>
    <lineage>
        <taxon>Eukaryota</taxon>
        <taxon>Metazoa</taxon>
        <taxon>Ecdysozoa</taxon>
        <taxon>Nematoda</taxon>
        <taxon>Enoplea</taxon>
        <taxon>Dorylaimia</taxon>
        <taxon>Trichinellida</taxon>
        <taxon>Trichuridae</taxon>
        <taxon>Trichuris</taxon>
    </lineage>
</organism>
<sequence length="182" mass="19808">MGGLNELPYDCSQCSICIPGLRLLPRPPTNIWNVVPFPQSVLPSTFVVLWIVPWIGPLVGVSPSDRCPSRENRTDERCLAQHRLSTLPYGKRLHFRKFPPRVSVPFSAAAGALGDSGENAYAPFPFGEAVAERQRGIAWQSISLANPSSDSSAAPPPRGNDLAARTQYARGKPLEFPPVMST</sequence>
<accession>A0A5S6Q793</accession>
<dbReference type="Proteomes" id="UP000046395">
    <property type="component" value="Unassembled WGS sequence"/>
</dbReference>